<dbReference type="InterPro" id="IPR029480">
    <property type="entry name" value="Transpos_assoc"/>
</dbReference>
<accession>A0AAU9NRU9</accession>
<dbReference type="PANTHER" id="PTHR33018:SF31">
    <property type="entry name" value="TRANSPOSASE, PTTA_EN_SPM, PLANT"/>
    <property type="match status" value="1"/>
</dbReference>
<dbReference type="PANTHER" id="PTHR33018">
    <property type="entry name" value="OS10G0338966 PROTEIN-RELATED"/>
    <property type="match status" value="1"/>
</dbReference>
<protein>
    <recommendedName>
        <fullName evidence="2">Transposase-associated domain-containing protein</fullName>
    </recommendedName>
</protein>
<evidence type="ECO:0000313" key="3">
    <source>
        <dbReference type="EMBL" id="CAH1440586.1"/>
    </source>
</evidence>
<feature type="domain" description="Transposase-associated" evidence="2">
    <location>
        <begin position="3"/>
        <end position="75"/>
    </location>
</feature>
<evidence type="ECO:0000313" key="4">
    <source>
        <dbReference type="Proteomes" id="UP001157418"/>
    </source>
</evidence>
<feature type="compositionally biased region" description="Basic and acidic residues" evidence="1">
    <location>
        <begin position="576"/>
        <end position="602"/>
    </location>
</feature>
<evidence type="ECO:0000256" key="1">
    <source>
        <dbReference type="SAM" id="MobiDB-lite"/>
    </source>
</evidence>
<feature type="compositionally biased region" description="Basic and acidic residues" evidence="1">
    <location>
        <begin position="508"/>
        <end position="551"/>
    </location>
</feature>
<dbReference type="Proteomes" id="UP001157418">
    <property type="component" value="Unassembled WGS sequence"/>
</dbReference>
<comment type="caution">
    <text evidence="3">The sequence shown here is derived from an EMBL/GenBank/DDBJ whole genome shotgun (WGS) entry which is preliminary data.</text>
</comment>
<dbReference type="AlphaFoldDB" id="A0AAU9NRU9"/>
<dbReference type="Pfam" id="PF13963">
    <property type="entry name" value="Transpos_assoc"/>
    <property type="match status" value="1"/>
</dbReference>
<dbReference type="EMBL" id="CAKMRJ010005412">
    <property type="protein sequence ID" value="CAH1440586.1"/>
    <property type="molecule type" value="Genomic_DNA"/>
</dbReference>
<feature type="region of interest" description="Disordered" evidence="1">
    <location>
        <begin position="503"/>
        <end position="602"/>
    </location>
</feature>
<gene>
    <name evidence="3" type="ORF">LVIROSA_LOCUS26712</name>
</gene>
<proteinExistence type="predicted"/>
<reference evidence="3 4" key="1">
    <citation type="submission" date="2022-01" db="EMBL/GenBank/DDBJ databases">
        <authorList>
            <person name="Xiong W."/>
            <person name="Schranz E."/>
        </authorList>
    </citation>
    <scope>NUCLEOTIDE SEQUENCE [LARGE SCALE GENOMIC DNA]</scope>
</reference>
<evidence type="ECO:0000259" key="2">
    <source>
        <dbReference type="Pfam" id="PF13963"/>
    </source>
</evidence>
<sequence length="642" mass="74628">MDKSWISSNRLTNAYDEGVEDFLTFAQNNNVKSDVIPCPCINCINLCYHSIPTVRYHLFSNGFDEGYKVWTFHGENPERGPNKFVLPDFDHTKDMVDDAFFTDVEEEPDSLKTLVEECEKPLYEGSKYSALSGILKFQYLKGVPIGEEAKKLATFEGMVARTMVPITYETWRHVTEETKEDIWQYVLMSFVVDLKSRKNTLKSIGSKWRNFKHYLFKNFIKQHKNDPKAKLLDSPEMYPFLKKADWKLFVAQRLSKKWQEKSDGGKKICAHNKYNHRLSRKGYAGLTVEIMKETGKSEEEIDRSLLWKRARQTKKGGYDSNVQIIVDKIDKLQNSEDYGEVIFGTNDVLTQALGTEEHRGFKNLNQRFETLESEVQTLKRDRVNNVSEGASCVNNENFQDDPVEDLLYNSCYLAVDTASNIVAKGTITNISGETFEVLMDRFLNGEAWLPIPVEEEFIVKVKDAVGHILSWPQHLVIRCSDLEKVAAKPLNGVDNEVKKYEKRVKKCPQQEKDKYKQETPPKPLKGEEKKVRKEEKKVKKRQREENEKNKQEPPPIPLKGEERDVKKVEKKVKKCQKQEKEKNKQFDTPRMRTRGQKKERTRIETSQVLKLTSRIVDKLYILHQIHWKTNDNAQSELSDSTN</sequence>
<name>A0AAU9NRU9_9ASTR</name>
<keyword evidence="4" id="KW-1185">Reference proteome</keyword>
<organism evidence="3 4">
    <name type="scientific">Lactuca virosa</name>
    <dbReference type="NCBI Taxonomy" id="75947"/>
    <lineage>
        <taxon>Eukaryota</taxon>
        <taxon>Viridiplantae</taxon>
        <taxon>Streptophyta</taxon>
        <taxon>Embryophyta</taxon>
        <taxon>Tracheophyta</taxon>
        <taxon>Spermatophyta</taxon>
        <taxon>Magnoliopsida</taxon>
        <taxon>eudicotyledons</taxon>
        <taxon>Gunneridae</taxon>
        <taxon>Pentapetalae</taxon>
        <taxon>asterids</taxon>
        <taxon>campanulids</taxon>
        <taxon>Asterales</taxon>
        <taxon>Asteraceae</taxon>
        <taxon>Cichorioideae</taxon>
        <taxon>Cichorieae</taxon>
        <taxon>Lactucinae</taxon>
        <taxon>Lactuca</taxon>
    </lineage>
</organism>